<feature type="compositionally biased region" description="Acidic residues" evidence="1">
    <location>
        <begin position="1"/>
        <end position="12"/>
    </location>
</feature>
<reference evidence="2 3" key="1">
    <citation type="submission" date="2017-11" db="EMBL/GenBank/DDBJ databases">
        <title>De-novo sequencing of pomegranate (Punica granatum L.) genome.</title>
        <authorList>
            <person name="Akparov Z."/>
            <person name="Amiraslanov A."/>
            <person name="Hajiyeva S."/>
            <person name="Abbasov M."/>
            <person name="Kaur K."/>
            <person name="Hamwieh A."/>
            <person name="Solovyev V."/>
            <person name="Salamov A."/>
            <person name="Braich B."/>
            <person name="Kosarev P."/>
            <person name="Mahmoud A."/>
            <person name="Hajiyev E."/>
            <person name="Babayeva S."/>
            <person name="Izzatullayeva V."/>
            <person name="Mammadov A."/>
            <person name="Mammadov A."/>
            <person name="Sharifova S."/>
            <person name="Ojaghi J."/>
            <person name="Eynullazada K."/>
            <person name="Bayramov B."/>
            <person name="Abdulazimova A."/>
            <person name="Shahmuradov I."/>
        </authorList>
    </citation>
    <scope>NUCLEOTIDE SEQUENCE [LARGE SCALE GENOMIC DNA]</scope>
    <source>
        <strain evidence="3">cv. AG2017</strain>
        <tissue evidence="2">Leaf</tissue>
    </source>
</reference>
<proteinExistence type="predicted"/>
<dbReference type="Proteomes" id="UP000233551">
    <property type="component" value="Unassembled WGS sequence"/>
</dbReference>
<evidence type="ECO:0000313" key="2">
    <source>
        <dbReference type="EMBL" id="PKI45077.1"/>
    </source>
</evidence>
<accession>A0A2I0IM39</accession>
<gene>
    <name evidence="2" type="ORF">CRG98_034539</name>
</gene>
<feature type="compositionally biased region" description="Low complexity" evidence="1">
    <location>
        <begin position="34"/>
        <end position="48"/>
    </location>
</feature>
<protein>
    <submittedName>
        <fullName evidence="2">Uncharacterized protein</fullName>
    </submittedName>
</protein>
<evidence type="ECO:0000313" key="3">
    <source>
        <dbReference type="Proteomes" id="UP000233551"/>
    </source>
</evidence>
<dbReference type="EMBL" id="PGOL01002781">
    <property type="protein sequence ID" value="PKI45077.1"/>
    <property type="molecule type" value="Genomic_DNA"/>
</dbReference>
<keyword evidence="3" id="KW-1185">Reference proteome</keyword>
<dbReference type="AlphaFoldDB" id="A0A2I0IM39"/>
<feature type="region of interest" description="Disordered" evidence="1">
    <location>
        <begin position="1"/>
        <end position="61"/>
    </location>
</feature>
<sequence length="117" mass="12873">MGLEREDDDDELVGLSLSLGLPHNSDKKKKKKTTNASPSAASASHSASPSPPPPSLDLNLSPAGRAIARHNASEPMQLQAHQHRISWNLLFQPASGQYTYIYTHTFPSLMAYYVFRL</sequence>
<name>A0A2I0IM39_PUNGR</name>
<evidence type="ECO:0000256" key="1">
    <source>
        <dbReference type="SAM" id="MobiDB-lite"/>
    </source>
</evidence>
<organism evidence="2 3">
    <name type="scientific">Punica granatum</name>
    <name type="common">Pomegranate</name>
    <dbReference type="NCBI Taxonomy" id="22663"/>
    <lineage>
        <taxon>Eukaryota</taxon>
        <taxon>Viridiplantae</taxon>
        <taxon>Streptophyta</taxon>
        <taxon>Embryophyta</taxon>
        <taxon>Tracheophyta</taxon>
        <taxon>Spermatophyta</taxon>
        <taxon>Magnoliopsida</taxon>
        <taxon>eudicotyledons</taxon>
        <taxon>Gunneridae</taxon>
        <taxon>Pentapetalae</taxon>
        <taxon>rosids</taxon>
        <taxon>malvids</taxon>
        <taxon>Myrtales</taxon>
        <taxon>Lythraceae</taxon>
        <taxon>Punica</taxon>
    </lineage>
</organism>
<comment type="caution">
    <text evidence="2">The sequence shown here is derived from an EMBL/GenBank/DDBJ whole genome shotgun (WGS) entry which is preliminary data.</text>
</comment>